<gene>
    <name evidence="2" type="ORF">SAE02_43520</name>
</gene>
<reference evidence="2 3" key="1">
    <citation type="submission" date="2019-07" db="EMBL/GenBank/DDBJ databases">
        <title>Whole genome shotgun sequence of Skermanella aerolata NBRC 106429.</title>
        <authorList>
            <person name="Hosoyama A."/>
            <person name="Uohara A."/>
            <person name="Ohji S."/>
            <person name="Ichikawa N."/>
        </authorList>
    </citation>
    <scope>NUCLEOTIDE SEQUENCE [LARGE SCALE GENOMIC DNA]</scope>
    <source>
        <strain evidence="2 3">NBRC 106429</strain>
    </source>
</reference>
<dbReference type="CDD" id="cd04301">
    <property type="entry name" value="NAT_SF"/>
    <property type="match status" value="1"/>
</dbReference>
<feature type="domain" description="N-acetyltransferase" evidence="1">
    <location>
        <begin position="22"/>
        <end position="175"/>
    </location>
</feature>
<protein>
    <recommendedName>
        <fullName evidence="1">N-acetyltransferase domain-containing protein</fullName>
    </recommendedName>
</protein>
<dbReference type="InterPro" id="IPR000182">
    <property type="entry name" value="GNAT_dom"/>
</dbReference>
<evidence type="ECO:0000259" key="1">
    <source>
        <dbReference type="PROSITE" id="PS51186"/>
    </source>
</evidence>
<dbReference type="EMBL" id="BJYZ01000020">
    <property type="protein sequence ID" value="GEO40204.1"/>
    <property type="molecule type" value="Genomic_DNA"/>
</dbReference>
<evidence type="ECO:0000313" key="3">
    <source>
        <dbReference type="Proteomes" id="UP000321523"/>
    </source>
</evidence>
<dbReference type="Pfam" id="PF00583">
    <property type="entry name" value="Acetyltransf_1"/>
    <property type="match status" value="1"/>
</dbReference>
<proteinExistence type="predicted"/>
<evidence type="ECO:0000313" key="2">
    <source>
        <dbReference type="EMBL" id="GEO40204.1"/>
    </source>
</evidence>
<dbReference type="AlphaFoldDB" id="A0A512DUR8"/>
<accession>A0A512DUR8</accession>
<dbReference type="GO" id="GO:0016747">
    <property type="term" value="F:acyltransferase activity, transferring groups other than amino-acyl groups"/>
    <property type="evidence" value="ECO:0007669"/>
    <property type="project" value="InterPro"/>
</dbReference>
<dbReference type="PROSITE" id="PS51186">
    <property type="entry name" value="GNAT"/>
    <property type="match status" value="1"/>
</dbReference>
<comment type="caution">
    <text evidence="2">The sequence shown here is derived from an EMBL/GenBank/DDBJ whole genome shotgun (WGS) entry which is preliminary data.</text>
</comment>
<keyword evidence="3" id="KW-1185">Reference proteome</keyword>
<dbReference type="OrthoDB" id="7843527at2"/>
<dbReference type="Gene3D" id="3.40.630.30">
    <property type="match status" value="1"/>
</dbReference>
<organism evidence="2 3">
    <name type="scientific">Skermanella aerolata</name>
    <dbReference type="NCBI Taxonomy" id="393310"/>
    <lineage>
        <taxon>Bacteria</taxon>
        <taxon>Pseudomonadati</taxon>
        <taxon>Pseudomonadota</taxon>
        <taxon>Alphaproteobacteria</taxon>
        <taxon>Rhodospirillales</taxon>
        <taxon>Azospirillaceae</taxon>
        <taxon>Skermanella</taxon>
    </lineage>
</organism>
<dbReference type="InterPro" id="IPR016181">
    <property type="entry name" value="Acyl_CoA_acyltransferase"/>
</dbReference>
<dbReference type="SUPFAM" id="SSF55729">
    <property type="entry name" value="Acyl-CoA N-acyltransferases (Nat)"/>
    <property type="match status" value="1"/>
</dbReference>
<sequence length="210" mass="23971">MERFQGLKAFVPEDTDVKSIMTFYRKLLPTDLNVYRDHLLRLSSQDRYARFCGFKTDESIAAYCRGIDWRFTIMVGCFVRGELRAVAELRTEPKVWPGEGELAVSVEREFQGQGIGSGVVRRIMTVARNRQLRRLMLICMISNRRMQAIVRKFLGTLECDSGEATGWIEMPWPNQLSLMQEALDNSAALVNGVLDQWQGRSEEMPVPSAA</sequence>
<name>A0A512DUR8_9PROT</name>
<dbReference type="Proteomes" id="UP000321523">
    <property type="component" value="Unassembled WGS sequence"/>
</dbReference>